<feature type="coiled-coil region" evidence="2">
    <location>
        <begin position="246"/>
        <end position="273"/>
    </location>
</feature>
<evidence type="ECO:0000256" key="1">
    <source>
        <dbReference type="ARBA" id="ARBA00005437"/>
    </source>
</evidence>
<feature type="compositionally biased region" description="Low complexity" evidence="3">
    <location>
        <begin position="218"/>
        <end position="232"/>
    </location>
</feature>
<protein>
    <submittedName>
        <fullName evidence="4">Uncharacterized protein</fullName>
    </submittedName>
</protein>
<dbReference type="InterPro" id="IPR007612">
    <property type="entry name" value="LOR"/>
</dbReference>
<sequence length="569" mass="62452">MSSFTGSTSKLPTLLPGFNREEEANITVHCHDRTFKSVDVLDDANGQTIFRVSSKGASSLSWRRAISDGSGRKLFELRHMGYAMKNDWAVEDVEGTRICSLKHVNGMMAQNRSNLDAVIHGESAADDIGNTIEIRPRDRGALSTVVQYQGIELATIMNTEANDVTSLEKKGLDRTVWKARINTGVDISLHINNNMGKFSLRPSMGSRPSSGVFEKSSRPSSGVFSSSSRPSSGVFDIAEIPRSDASEASSRELADLAQDLKALADQAEQHKQHNLDNFVQILSHLNGLPAMLEHLGQIPDVVSLNQTIGQQSQQIADLEARLAASEAAHKEEATAHTTTKDELSHCKANVEAKDERIHHLKSLLTNIDQDVKDARLALETKDLELSTLKTDVSKLNSLVAFQDQEHAQLSDSITAKEDEIKQLHEGLAGNDAELAHTKTVLAQLDAQIESKNQELHSLRTANELTFRQLLESQTASMEQLFQQQTHTTDALTQQIVELKQQVRLQQHLEVNTPPASAPVSPAVSMASNAWGMPGLGMFGGKKPKMHKRSQSQIVIKAPHKFDVPVPTML</sequence>
<dbReference type="Pfam" id="PF04525">
    <property type="entry name" value="LOR"/>
    <property type="match status" value="1"/>
</dbReference>
<evidence type="ECO:0000256" key="3">
    <source>
        <dbReference type="SAM" id="MobiDB-lite"/>
    </source>
</evidence>
<evidence type="ECO:0000313" key="5">
    <source>
        <dbReference type="Proteomes" id="UP000309076"/>
    </source>
</evidence>
<reference evidence="4 5" key="1">
    <citation type="submission" date="2018-10" db="EMBL/GenBank/DDBJ databases">
        <title>Fifty Aureobasidium pullulans genomes reveal a recombining polyextremotolerant generalist.</title>
        <authorList>
            <person name="Gostincar C."/>
            <person name="Turk M."/>
            <person name="Zajc J."/>
            <person name="Gunde-Cimerman N."/>
        </authorList>
    </citation>
    <scope>NUCLEOTIDE SEQUENCE [LARGE SCALE GENOMIC DNA]</scope>
    <source>
        <strain evidence="4 5">EXF-10796</strain>
    </source>
</reference>
<feature type="coiled-coil region" evidence="2">
    <location>
        <begin position="434"/>
        <end position="461"/>
    </location>
</feature>
<evidence type="ECO:0000313" key="4">
    <source>
        <dbReference type="EMBL" id="THW43086.1"/>
    </source>
</evidence>
<organism evidence="4 5">
    <name type="scientific">Aureobasidium pullulans</name>
    <name type="common">Black yeast</name>
    <name type="synonym">Pullularia pullulans</name>
    <dbReference type="NCBI Taxonomy" id="5580"/>
    <lineage>
        <taxon>Eukaryota</taxon>
        <taxon>Fungi</taxon>
        <taxon>Dikarya</taxon>
        <taxon>Ascomycota</taxon>
        <taxon>Pezizomycotina</taxon>
        <taxon>Dothideomycetes</taxon>
        <taxon>Dothideomycetidae</taxon>
        <taxon>Dothideales</taxon>
        <taxon>Saccotheciaceae</taxon>
        <taxon>Aureobasidium</taxon>
    </lineage>
</organism>
<comment type="caution">
    <text evidence="4">The sequence shown here is derived from an EMBL/GenBank/DDBJ whole genome shotgun (WGS) entry which is preliminary data.</text>
</comment>
<dbReference type="SUPFAM" id="SSF54518">
    <property type="entry name" value="Tubby C-terminal domain-like"/>
    <property type="match status" value="1"/>
</dbReference>
<evidence type="ECO:0000256" key="2">
    <source>
        <dbReference type="SAM" id="Coils"/>
    </source>
</evidence>
<dbReference type="Gene3D" id="2.40.160.200">
    <property type="entry name" value="LURP1-related"/>
    <property type="match status" value="1"/>
</dbReference>
<dbReference type="AlphaFoldDB" id="A0AB74IWN1"/>
<dbReference type="EMBL" id="QZAM01000101">
    <property type="protein sequence ID" value="THW43086.1"/>
    <property type="molecule type" value="Genomic_DNA"/>
</dbReference>
<comment type="similarity">
    <text evidence="1">Belongs to the LOR family.</text>
</comment>
<gene>
    <name evidence="4" type="ORF">D6D21_05554</name>
</gene>
<keyword evidence="2" id="KW-0175">Coiled coil</keyword>
<dbReference type="Proteomes" id="UP000309076">
    <property type="component" value="Unassembled WGS sequence"/>
</dbReference>
<feature type="coiled-coil region" evidence="2">
    <location>
        <begin position="301"/>
        <end position="328"/>
    </location>
</feature>
<dbReference type="InterPro" id="IPR038595">
    <property type="entry name" value="LOR_sf"/>
</dbReference>
<accession>A0AB74IWN1</accession>
<dbReference type="InterPro" id="IPR025659">
    <property type="entry name" value="Tubby-like_C"/>
</dbReference>
<name>A0AB74IWN1_AURPU</name>
<feature type="region of interest" description="Disordered" evidence="3">
    <location>
        <begin position="200"/>
        <end position="232"/>
    </location>
</feature>
<proteinExistence type="inferred from homology"/>